<evidence type="ECO:0000313" key="8">
    <source>
        <dbReference type="EMBL" id="CZR69805.1"/>
    </source>
</evidence>
<dbReference type="InterPro" id="IPR011701">
    <property type="entry name" value="MFS"/>
</dbReference>
<evidence type="ECO:0000256" key="1">
    <source>
        <dbReference type="ARBA" id="ARBA00004141"/>
    </source>
</evidence>
<protein>
    <submittedName>
        <fullName evidence="8">Related to permeases of the major facilitator superfamily</fullName>
    </submittedName>
</protein>
<dbReference type="PANTHER" id="PTHR23501">
    <property type="entry name" value="MAJOR FACILITATOR SUPERFAMILY"/>
    <property type="match status" value="1"/>
</dbReference>
<evidence type="ECO:0000256" key="5">
    <source>
        <dbReference type="SAM" id="MobiDB-lite"/>
    </source>
</evidence>
<feature type="transmembrane region" description="Helical" evidence="6">
    <location>
        <begin position="435"/>
        <end position="461"/>
    </location>
</feature>
<keyword evidence="3 6" id="KW-1133">Transmembrane helix</keyword>
<feature type="transmembrane region" description="Helical" evidence="6">
    <location>
        <begin position="194"/>
        <end position="217"/>
    </location>
</feature>
<dbReference type="SUPFAM" id="SSF103473">
    <property type="entry name" value="MFS general substrate transporter"/>
    <property type="match status" value="1"/>
</dbReference>
<dbReference type="Pfam" id="PF07690">
    <property type="entry name" value="MFS_1"/>
    <property type="match status" value="1"/>
</dbReference>
<feature type="transmembrane region" description="Helical" evidence="6">
    <location>
        <begin position="38"/>
        <end position="57"/>
    </location>
</feature>
<dbReference type="GO" id="GO:0005886">
    <property type="term" value="C:plasma membrane"/>
    <property type="evidence" value="ECO:0007669"/>
    <property type="project" value="TreeGrafter"/>
</dbReference>
<reference evidence="8 9" key="1">
    <citation type="submission" date="2016-03" db="EMBL/GenBank/DDBJ databases">
        <authorList>
            <person name="Ploux O."/>
        </authorList>
    </citation>
    <scope>NUCLEOTIDE SEQUENCE [LARGE SCALE GENOMIC DNA]</scope>
    <source>
        <strain evidence="8 9">UAMH 11012</strain>
    </source>
</reference>
<dbReference type="OrthoDB" id="10021397at2759"/>
<evidence type="ECO:0000256" key="3">
    <source>
        <dbReference type="ARBA" id="ARBA00022989"/>
    </source>
</evidence>
<feature type="transmembrane region" description="Helical" evidence="6">
    <location>
        <begin position="167"/>
        <end position="188"/>
    </location>
</feature>
<dbReference type="InterPro" id="IPR036259">
    <property type="entry name" value="MFS_trans_sf"/>
</dbReference>
<dbReference type="PRINTS" id="PR01036">
    <property type="entry name" value="TCRTETB"/>
</dbReference>
<evidence type="ECO:0000256" key="6">
    <source>
        <dbReference type="SAM" id="Phobius"/>
    </source>
</evidence>
<gene>
    <name evidence="8" type="ORF">PAC_19705</name>
</gene>
<dbReference type="FunFam" id="1.20.1720.10:FF:000012">
    <property type="entry name" value="MFS toxin efflux pump (AflT)"/>
    <property type="match status" value="1"/>
</dbReference>
<feature type="transmembrane region" description="Helical" evidence="6">
    <location>
        <begin position="272"/>
        <end position="289"/>
    </location>
</feature>
<dbReference type="PANTHER" id="PTHR23501:SF199">
    <property type="entry name" value="MFS EFFLUX TRANSPORTER INPD-RELATED"/>
    <property type="match status" value="1"/>
</dbReference>
<evidence type="ECO:0000256" key="2">
    <source>
        <dbReference type="ARBA" id="ARBA00022692"/>
    </source>
</evidence>
<comment type="subcellular location">
    <subcellularLocation>
        <location evidence="1">Membrane</location>
        <topology evidence="1">Multi-pass membrane protein</topology>
    </subcellularLocation>
</comment>
<dbReference type="Proteomes" id="UP000184330">
    <property type="component" value="Unassembled WGS sequence"/>
</dbReference>
<keyword evidence="4 6" id="KW-0472">Membrane</keyword>
<dbReference type="InterPro" id="IPR020846">
    <property type="entry name" value="MFS_dom"/>
</dbReference>
<dbReference type="AlphaFoldDB" id="A0A1L7XXZ6"/>
<evidence type="ECO:0000259" key="7">
    <source>
        <dbReference type="PROSITE" id="PS50850"/>
    </source>
</evidence>
<feature type="domain" description="Major facilitator superfamily (MFS) profile" evidence="7">
    <location>
        <begin position="44"/>
        <end position="534"/>
    </location>
</feature>
<feature type="region of interest" description="Disordered" evidence="5">
    <location>
        <begin position="533"/>
        <end position="565"/>
    </location>
</feature>
<name>A0A1L7XXZ6_9HELO</name>
<proteinExistence type="predicted"/>
<dbReference type="Gene3D" id="1.20.1250.20">
    <property type="entry name" value="MFS general substrate transporter like domains"/>
    <property type="match status" value="1"/>
</dbReference>
<keyword evidence="9" id="KW-1185">Reference proteome</keyword>
<feature type="transmembrane region" description="Helical" evidence="6">
    <location>
        <begin position="238"/>
        <end position="260"/>
    </location>
</feature>
<evidence type="ECO:0000256" key="4">
    <source>
        <dbReference type="ARBA" id="ARBA00023136"/>
    </source>
</evidence>
<feature type="transmembrane region" description="Helical" evidence="6">
    <location>
        <begin position="108"/>
        <end position="128"/>
    </location>
</feature>
<keyword evidence="2 6" id="KW-0812">Transmembrane</keyword>
<dbReference type="CDD" id="cd17502">
    <property type="entry name" value="MFS_Azr1_MDR_like"/>
    <property type="match status" value="1"/>
</dbReference>
<feature type="transmembrane region" description="Helical" evidence="6">
    <location>
        <begin position="134"/>
        <end position="155"/>
    </location>
</feature>
<feature type="transmembrane region" description="Helical" evidence="6">
    <location>
        <begin position="309"/>
        <end position="334"/>
    </location>
</feature>
<dbReference type="PROSITE" id="PS50850">
    <property type="entry name" value="MFS"/>
    <property type="match status" value="1"/>
</dbReference>
<dbReference type="GO" id="GO:0022857">
    <property type="term" value="F:transmembrane transporter activity"/>
    <property type="evidence" value="ECO:0007669"/>
    <property type="project" value="InterPro"/>
</dbReference>
<accession>A0A1L7XXZ6</accession>
<dbReference type="EMBL" id="FJOG01000081">
    <property type="protein sequence ID" value="CZR69805.1"/>
    <property type="molecule type" value="Genomic_DNA"/>
</dbReference>
<organism evidence="8 9">
    <name type="scientific">Phialocephala subalpina</name>
    <dbReference type="NCBI Taxonomy" id="576137"/>
    <lineage>
        <taxon>Eukaryota</taxon>
        <taxon>Fungi</taxon>
        <taxon>Dikarya</taxon>
        <taxon>Ascomycota</taxon>
        <taxon>Pezizomycotina</taxon>
        <taxon>Leotiomycetes</taxon>
        <taxon>Helotiales</taxon>
        <taxon>Mollisiaceae</taxon>
        <taxon>Phialocephala</taxon>
        <taxon>Phialocephala fortinii species complex</taxon>
    </lineage>
</organism>
<evidence type="ECO:0000313" key="9">
    <source>
        <dbReference type="Proteomes" id="UP000184330"/>
    </source>
</evidence>
<feature type="transmembrane region" description="Helical" evidence="6">
    <location>
        <begin position="346"/>
        <end position="369"/>
    </location>
</feature>
<feature type="transmembrane region" description="Helical" evidence="6">
    <location>
        <begin position="376"/>
        <end position="394"/>
    </location>
</feature>
<sequence length="565" mass="60455">MSSNASMENEVTAVDVNESTTPNLEAQEAGISGKYVKFSGVVLISIVLCLATFCVAVDNTIISTAVPRITQSFHSIDDVGWYASIYPLMSCAFQPSYGKIYTLFPSKFVFLAALLIFEVGSVVCATAPSSHIFILGRALAGVGSAGIQAGTTLILAECVPLCQRPTWNSIIGSSFAVGSVAGPLLGGVFSDSVTWRWCFYINLPLGGAVMIFIAFFYDSTRGGKKAFESTSFCSQIARFDLGGTITFVAATICLLLAFSWGGTKYAWGNPRVISLLTIAGVLFCSFVRIEYWRKDSAIIPLRLLRRQSIIAAIWFGICLGGVFFVNVFYIPLWFQLVDGVSAVKSAILFIPFMLSVVGGFMFAGFGTAATGYYTPFVYAGSIFMSIGTGLLMTVQPQHTSRAKWVGFQILCGAGIGFGEEQGLYMVQTTLAESDVATGVGIIFFAQTFGGALFVSVAQAVFLENISKVLKTVAPNLDPHTVLNGASTLQGSQVSSELQEVYGMAIKDTLRVGLVLATVSSLGALLYDWKSLKTKPDDGGEDSGNNHELKDVAEIRTEEKVGKAPN</sequence>